<protein>
    <submittedName>
        <fullName evidence="2">Uncharacterized protein</fullName>
    </submittedName>
</protein>
<dbReference type="EMBL" id="FOJA01000001">
    <property type="protein sequence ID" value="SEW19353.1"/>
    <property type="molecule type" value="Genomic_DNA"/>
</dbReference>
<gene>
    <name evidence="2" type="ORF">SAMN04487945_2075</name>
</gene>
<dbReference type="Pfam" id="PF25254">
    <property type="entry name" value="DUF7856"/>
    <property type="match status" value="1"/>
</dbReference>
<accession>A0A1I0PXX7</accession>
<organism evidence="2 3">
    <name type="scientific">Halobacterium jilantaiense</name>
    <dbReference type="NCBI Taxonomy" id="355548"/>
    <lineage>
        <taxon>Archaea</taxon>
        <taxon>Methanobacteriati</taxon>
        <taxon>Methanobacteriota</taxon>
        <taxon>Stenosarchaea group</taxon>
        <taxon>Halobacteria</taxon>
        <taxon>Halobacteriales</taxon>
        <taxon>Halobacteriaceae</taxon>
        <taxon>Halobacterium</taxon>
    </lineage>
</organism>
<proteinExistence type="predicted"/>
<feature type="coiled-coil region" evidence="1">
    <location>
        <begin position="100"/>
        <end position="202"/>
    </location>
</feature>
<dbReference type="InterPro" id="IPR057178">
    <property type="entry name" value="DUF7856"/>
</dbReference>
<evidence type="ECO:0000313" key="3">
    <source>
        <dbReference type="Proteomes" id="UP000198518"/>
    </source>
</evidence>
<reference evidence="2 3" key="1">
    <citation type="submission" date="2016-10" db="EMBL/GenBank/DDBJ databases">
        <authorList>
            <person name="de Groot N.N."/>
        </authorList>
    </citation>
    <scope>NUCLEOTIDE SEQUENCE [LARGE SCALE GENOMIC DNA]</scope>
    <source>
        <strain evidence="2 3">CGMCC 1.5337</strain>
    </source>
</reference>
<keyword evidence="3" id="KW-1185">Reference proteome</keyword>
<dbReference type="RefSeq" id="WP_089669318.1">
    <property type="nucleotide sequence ID" value="NZ_FOJA01000001.1"/>
</dbReference>
<dbReference type="Proteomes" id="UP000198518">
    <property type="component" value="Unassembled WGS sequence"/>
</dbReference>
<dbReference type="AlphaFoldDB" id="A0A1I0PXX7"/>
<dbReference type="STRING" id="355548.SAMN04487945_2075"/>
<evidence type="ECO:0000313" key="2">
    <source>
        <dbReference type="EMBL" id="SEW19353.1"/>
    </source>
</evidence>
<keyword evidence="1" id="KW-0175">Coiled coil</keyword>
<sequence length="274" mass="29630">MRVSLAGVERRGRALDLRDADVESGAVVDAIRDPEDECVRCQPPRRVHERVGVLHRRVSVSLRAAVAAAARSRGAGTRHDDDLRACRTALADLDAPDVDLEGARERVSTTAADVERLRERVARASGRVEARREDGDAESAEAALGEATRELAAAETEHHAARESLERARRRAREARDARERRLEVEDRLANLRRDARGALAERWSARFERAVDALPFRGDPAPPSEFDGPAWTAGCAAARLAAPGAPLVVADDLFANATRASAALGAPVVLVEV</sequence>
<evidence type="ECO:0000256" key="1">
    <source>
        <dbReference type="SAM" id="Coils"/>
    </source>
</evidence>
<name>A0A1I0PXX7_9EURY</name>